<evidence type="ECO:0000256" key="2">
    <source>
        <dbReference type="ARBA" id="ARBA00022692"/>
    </source>
</evidence>
<dbReference type="InterPro" id="IPR051036">
    <property type="entry name" value="SIGLEC"/>
</dbReference>
<evidence type="ECO:0000256" key="7">
    <source>
        <dbReference type="ARBA" id="ARBA00038361"/>
    </source>
</evidence>
<feature type="chain" id="PRO_5046924276" evidence="9">
    <location>
        <begin position="20"/>
        <end position="415"/>
    </location>
</feature>
<evidence type="ECO:0000256" key="1">
    <source>
        <dbReference type="ARBA" id="ARBA00004479"/>
    </source>
</evidence>
<evidence type="ECO:0000256" key="5">
    <source>
        <dbReference type="ARBA" id="ARBA00022989"/>
    </source>
</evidence>
<evidence type="ECO:0000256" key="3">
    <source>
        <dbReference type="ARBA" id="ARBA00022734"/>
    </source>
</evidence>
<organism evidence="11 12">
    <name type="scientific">Erinaceus europaeus</name>
    <name type="common">Western European hedgehog</name>
    <dbReference type="NCBI Taxonomy" id="9365"/>
    <lineage>
        <taxon>Eukaryota</taxon>
        <taxon>Metazoa</taxon>
        <taxon>Chordata</taxon>
        <taxon>Craniata</taxon>
        <taxon>Vertebrata</taxon>
        <taxon>Euteleostomi</taxon>
        <taxon>Mammalia</taxon>
        <taxon>Eutheria</taxon>
        <taxon>Laurasiatheria</taxon>
        <taxon>Eulipotyphla</taxon>
        <taxon>Erinaceidae</taxon>
        <taxon>Erinaceinae</taxon>
        <taxon>Erinaceus</taxon>
    </lineage>
</organism>
<dbReference type="InterPro" id="IPR003599">
    <property type="entry name" value="Ig_sub"/>
</dbReference>
<dbReference type="InterPro" id="IPR036179">
    <property type="entry name" value="Ig-like_dom_sf"/>
</dbReference>
<dbReference type="GeneID" id="103127266"/>
<keyword evidence="6 8" id="KW-0472">Membrane</keyword>
<comment type="similarity">
    <text evidence="7">Belongs to the immunoglobulin superfamily. SIGLEC (sialic acid binding Ig-like lectin) family.</text>
</comment>
<feature type="transmembrane region" description="Helical" evidence="8">
    <location>
        <begin position="377"/>
        <end position="404"/>
    </location>
</feature>
<dbReference type="SUPFAM" id="SSF48726">
    <property type="entry name" value="Immunoglobulin"/>
    <property type="match status" value="3"/>
</dbReference>
<dbReference type="Gene3D" id="2.60.40.10">
    <property type="entry name" value="Immunoglobulins"/>
    <property type="match status" value="3"/>
</dbReference>
<proteinExistence type="inferred from homology"/>
<keyword evidence="5 8" id="KW-1133">Transmembrane helix</keyword>
<dbReference type="PANTHER" id="PTHR12035:SF125">
    <property type="entry name" value="SIALIC ACID-BINDING IG-LIKE LECTIN 5"/>
    <property type="match status" value="1"/>
</dbReference>
<keyword evidence="9" id="KW-0732">Signal</keyword>
<evidence type="ECO:0000256" key="4">
    <source>
        <dbReference type="ARBA" id="ARBA00022889"/>
    </source>
</evidence>
<reference evidence="12" key="2">
    <citation type="submission" date="2025-08" db="UniProtKB">
        <authorList>
            <consortium name="RefSeq"/>
        </authorList>
    </citation>
    <scope>IDENTIFICATION</scope>
</reference>
<dbReference type="PANTHER" id="PTHR12035">
    <property type="entry name" value="SIALIC ACID BINDING IMMUNOGLOBULIN-LIKE LECTIN"/>
    <property type="match status" value="1"/>
</dbReference>
<dbReference type="InterPro" id="IPR003598">
    <property type="entry name" value="Ig_sub2"/>
</dbReference>
<keyword evidence="3" id="KW-0430">Lectin</keyword>
<dbReference type="InterPro" id="IPR013106">
    <property type="entry name" value="Ig_V-set"/>
</dbReference>
<dbReference type="PROSITE" id="PS50835">
    <property type="entry name" value="IG_LIKE"/>
    <property type="match status" value="3"/>
</dbReference>
<reference evidence="11" key="1">
    <citation type="submission" date="2025-05" db="UniProtKB">
        <authorList>
            <consortium name="RefSeq"/>
        </authorList>
    </citation>
    <scope>NUCLEOTIDE SEQUENCE [LARGE SCALE GENOMIC DNA]</scope>
</reference>
<dbReference type="Pfam" id="PF07686">
    <property type="entry name" value="V-set"/>
    <property type="match status" value="1"/>
</dbReference>
<feature type="domain" description="Ig-like" evidence="10">
    <location>
        <begin position="256"/>
        <end position="353"/>
    </location>
</feature>
<evidence type="ECO:0000313" key="11">
    <source>
        <dbReference type="Proteomes" id="UP001652624"/>
    </source>
</evidence>
<feature type="domain" description="Ig-like" evidence="10">
    <location>
        <begin position="43"/>
        <end position="157"/>
    </location>
</feature>
<name>A0ABM3X0L3_ERIEU</name>
<dbReference type="InterPro" id="IPR007110">
    <property type="entry name" value="Ig-like_dom"/>
</dbReference>
<dbReference type="Proteomes" id="UP001652624">
    <property type="component" value="Chromosome 2"/>
</dbReference>
<evidence type="ECO:0000256" key="8">
    <source>
        <dbReference type="SAM" id="Phobius"/>
    </source>
</evidence>
<dbReference type="SMART" id="SM00409">
    <property type="entry name" value="IG"/>
    <property type="match status" value="3"/>
</dbReference>
<gene>
    <name evidence="12" type="primary">LOC103127266</name>
</gene>
<evidence type="ECO:0000256" key="6">
    <source>
        <dbReference type="ARBA" id="ARBA00023136"/>
    </source>
</evidence>
<dbReference type="InterPro" id="IPR013783">
    <property type="entry name" value="Ig-like_fold"/>
</dbReference>
<accession>A0ABM3X0L3</accession>
<evidence type="ECO:0000259" key="10">
    <source>
        <dbReference type="PROSITE" id="PS50835"/>
    </source>
</evidence>
<keyword evidence="2 8" id="KW-0812">Transmembrane</keyword>
<feature type="domain" description="Ig-like" evidence="10">
    <location>
        <begin position="167"/>
        <end position="249"/>
    </location>
</feature>
<evidence type="ECO:0000313" key="12">
    <source>
        <dbReference type="RefSeq" id="XP_060042362.1"/>
    </source>
</evidence>
<feature type="signal peptide" evidence="9">
    <location>
        <begin position="1"/>
        <end position="19"/>
    </location>
</feature>
<sequence length="415" mass="46236">MRSLLLLLALLWRDEWVQGQIMYGTKRRFLRPPAPPVPKILNPRINIQVPESVVVQEGLCVLAPCSFSYPGIFLDLNRIFTYWFRDGDDEHKDSPVAMNNQNRPMKPETEHRYKLLRDPTNSCSLSITGARKEDEGAYFFRVESGDEKYSYKEKKLTLQVTALTAQPDIHFEEPLVSGQPARLSCILEGSCEGIAPQFSWLGDALDSLDPWSLRSPVISFTPRPQDHGNNLTCQVKVSQALVSTERTIRLDVSYAPRFLTTTLSQGNHTALWILRNHSSVVIQEGQFLHLVCAADSNPPTRLSWSLDGRALSPSEPSEPGVLELPHAGPGEQGQFTCQAHNQLGAQHLSFSLSLQGSQLPCTCAEQEQGQQQGEGSWPLVLTLIRGGLMGAGFLLTYGLTWIYYTKCPGSSSRQN</sequence>
<evidence type="ECO:0000256" key="9">
    <source>
        <dbReference type="SAM" id="SignalP"/>
    </source>
</evidence>
<comment type="subcellular location">
    <subcellularLocation>
        <location evidence="1">Membrane</location>
        <topology evidence="1">Single-pass type I membrane protein</topology>
    </subcellularLocation>
</comment>
<protein>
    <submittedName>
        <fullName evidence="12">Sialic acid-binding Ig-like lectin 14</fullName>
    </submittedName>
</protein>
<keyword evidence="11" id="KW-1185">Reference proteome</keyword>
<dbReference type="RefSeq" id="XP_060042362.1">
    <property type="nucleotide sequence ID" value="XM_060186379.1"/>
</dbReference>
<dbReference type="Pfam" id="PF13927">
    <property type="entry name" value="Ig_3"/>
    <property type="match status" value="1"/>
</dbReference>
<keyword evidence="4" id="KW-0130">Cell adhesion</keyword>
<dbReference type="SMART" id="SM00408">
    <property type="entry name" value="IGc2"/>
    <property type="match status" value="1"/>
</dbReference>